<accession>A0A9D1W8X9</accession>
<sequence length="152" mass="18563">MRNKVAYLITLVFIFFAFQSVQAQSYHKGKKSYKKEYYKKKSKQSKAYAKYLKKEQKALKKYHKERQKAYKKMVKNQRKARRNHPSWYGHGRYKNNHGYVYFPAYKTYYDPHNRRYVYKNRNKWVRSSSLPTVLTNVDLGRVQVQFLSRLPI</sequence>
<protein>
    <submittedName>
        <fullName evidence="2">Uncharacterized protein</fullName>
    </submittedName>
</protein>
<evidence type="ECO:0000256" key="1">
    <source>
        <dbReference type="SAM" id="SignalP"/>
    </source>
</evidence>
<feature type="signal peptide" evidence="1">
    <location>
        <begin position="1"/>
        <end position="23"/>
    </location>
</feature>
<proteinExistence type="predicted"/>
<evidence type="ECO:0000313" key="3">
    <source>
        <dbReference type="Proteomes" id="UP000824156"/>
    </source>
</evidence>
<comment type="caution">
    <text evidence="2">The sequence shown here is derived from an EMBL/GenBank/DDBJ whole genome shotgun (WGS) entry which is preliminary data.</text>
</comment>
<keyword evidence="1" id="KW-0732">Signal</keyword>
<dbReference type="EMBL" id="DXEZ01000204">
    <property type="protein sequence ID" value="HIX54815.1"/>
    <property type="molecule type" value="Genomic_DNA"/>
</dbReference>
<name>A0A9D1W8X9_9SPHI</name>
<gene>
    <name evidence="2" type="ORF">H9853_07295</name>
</gene>
<reference evidence="2" key="1">
    <citation type="journal article" date="2021" name="PeerJ">
        <title>Extensive microbial diversity within the chicken gut microbiome revealed by metagenomics and culture.</title>
        <authorList>
            <person name="Gilroy R."/>
            <person name="Ravi A."/>
            <person name="Getino M."/>
            <person name="Pursley I."/>
            <person name="Horton D.L."/>
            <person name="Alikhan N.F."/>
            <person name="Baker D."/>
            <person name="Gharbi K."/>
            <person name="Hall N."/>
            <person name="Watson M."/>
            <person name="Adriaenssens E.M."/>
            <person name="Foster-Nyarko E."/>
            <person name="Jarju S."/>
            <person name="Secka A."/>
            <person name="Antonio M."/>
            <person name="Oren A."/>
            <person name="Chaudhuri R.R."/>
            <person name="La Ragione R."/>
            <person name="Hildebrand F."/>
            <person name="Pallen M.J."/>
        </authorList>
    </citation>
    <scope>NUCLEOTIDE SEQUENCE</scope>
    <source>
        <strain evidence="2">1719</strain>
    </source>
</reference>
<organism evidence="2 3">
    <name type="scientific">Candidatus Sphingobacterium stercoripullorum</name>
    <dbReference type="NCBI Taxonomy" id="2838759"/>
    <lineage>
        <taxon>Bacteria</taxon>
        <taxon>Pseudomonadati</taxon>
        <taxon>Bacteroidota</taxon>
        <taxon>Sphingobacteriia</taxon>
        <taxon>Sphingobacteriales</taxon>
        <taxon>Sphingobacteriaceae</taxon>
        <taxon>Sphingobacterium</taxon>
    </lineage>
</organism>
<dbReference type="AlphaFoldDB" id="A0A9D1W8X9"/>
<feature type="chain" id="PRO_5038953254" evidence="1">
    <location>
        <begin position="24"/>
        <end position="152"/>
    </location>
</feature>
<evidence type="ECO:0000313" key="2">
    <source>
        <dbReference type="EMBL" id="HIX54815.1"/>
    </source>
</evidence>
<dbReference type="Proteomes" id="UP000824156">
    <property type="component" value="Unassembled WGS sequence"/>
</dbReference>
<reference evidence="2" key="2">
    <citation type="submission" date="2021-04" db="EMBL/GenBank/DDBJ databases">
        <authorList>
            <person name="Gilroy R."/>
        </authorList>
    </citation>
    <scope>NUCLEOTIDE SEQUENCE</scope>
    <source>
        <strain evidence="2">1719</strain>
    </source>
</reference>